<evidence type="ECO:0000313" key="2">
    <source>
        <dbReference type="EMBL" id="TDP82918.1"/>
    </source>
</evidence>
<dbReference type="RefSeq" id="WP_279536181.1">
    <property type="nucleotide sequence ID" value="NZ_JBASTO010000001.1"/>
</dbReference>
<evidence type="ECO:0000313" key="3">
    <source>
        <dbReference type="Proteomes" id="UP000294593"/>
    </source>
</evidence>
<reference evidence="2 3" key="1">
    <citation type="submission" date="2019-03" db="EMBL/GenBank/DDBJ databases">
        <title>Genomic Encyclopedia of Type Strains, Phase IV (KMG-IV): sequencing the most valuable type-strain genomes for metagenomic binning, comparative biology and taxonomic classification.</title>
        <authorList>
            <person name="Goeker M."/>
        </authorList>
    </citation>
    <scope>NUCLEOTIDE SEQUENCE [LARGE SCALE GENOMIC DNA]</scope>
    <source>
        <strain evidence="2 3">DSM 11901</strain>
    </source>
</reference>
<name>A0A4V3CVL4_9BURK</name>
<keyword evidence="1" id="KW-0812">Transmembrane</keyword>
<sequence>MLTLMQNFLMIGQPTTPESPVWALLLAPLLVAAVVLRRTPRA</sequence>
<evidence type="ECO:0000256" key="1">
    <source>
        <dbReference type="SAM" id="Phobius"/>
    </source>
</evidence>
<proteinExistence type="predicted"/>
<protein>
    <submittedName>
        <fullName evidence="2">Uncharacterized protein</fullName>
    </submittedName>
</protein>
<feature type="transmembrane region" description="Helical" evidence="1">
    <location>
        <begin position="20"/>
        <end position="36"/>
    </location>
</feature>
<dbReference type="Proteomes" id="UP000294593">
    <property type="component" value="Unassembled WGS sequence"/>
</dbReference>
<keyword evidence="1" id="KW-1133">Transmembrane helix</keyword>
<keyword evidence="3" id="KW-1185">Reference proteome</keyword>
<comment type="caution">
    <text evidence="2">The sequence shown here is derived from an EMBL/GenBank/DDBJ whole genome shotgun (WGS) entry which is preliminary data.</text>
</comment>
<organism evidence="2 3">
    <name type="scientific">Aquabacterium commune</name>
    <dbReference type="NCBI Taxonomy" id="70586"/>
    <lineage>
        <taxon>Bacteria</taxon>
        <taxon>Pseudomonadati</taxon>
        <taxon>Pseudomonadota</taxon>
        <taxon>Betaproteobacteria</taxon>
        <taxon>Burkholderiales</taxon>
        <taxon>Aquabacterium</taxon>
    </lineage>
</organism>
<keyword evidence="1" id="KW-0472">Membrane</keyword>
<dbReference type="AlphaFoldDB" id="A0A4V3CVL4"/>
<accession>A0A4V3CVL4</accession>
<dbReference type="EMBL" id="SNXW01000005">
    <property type="protein sequence ID" value="TDP82918.1"/>
    <property type="molecule type" value="Genomic_DNA"/>
</dbReference>
<gene>
    <name evidence="2" type="ORF">EV672_105105</name>
</gene>